<protein>
    <submittedName>
        <fullName evidence="1">Uncharacterized protein</fullName>
    </submittedName>
</protein>
<dbReference type="Proteomes" id="UP000694423">
    <property type="component" value="Unplaced"/>
</dbReference>
<proteinExistence type="predicted"/>
<reference evidence="1" key="2">
    <citation type="submission" date="2025-09" db="UniProtKB">
        <authorList>
            <consortium name="Ensembl"/>
        </authorList>
    </citation>
    <scope>IDENTIFICATION</scope>
</reference>
<accession>A0A8C4PD41</accession>
<dbReference type="AlphaFoldDB" id="A0A8C4PD41"/>
<sequence length="173" mass="18905">AGQGTSVPLQPPGHVPISVPEGEKQLQVPEISLWTVVAAVQAVERKVESQALRLLSLEGRAETAEKKITDLEKAVLEFGSQLERKWAALASLVQENTRRLENVERQLQNRSCWPLRPPLGPNGDMPKVTQREGEVLTHLPAVGAAGGGKQPSKSHFKMLKLVPEFSICHGPFL</sequence>
<keyword evidence="2" id="KW-1185">Reference proteome</keyword>
<evidence type="ECO:0000313" key="1">
    <source>
        <dbReference type="Ensembl" id="ENSDNVP00000023802.1"/>
    </source>
</evidence>
<name>A0A8C4PD41_DRONO</name>
<reference evidence="1" key="1">
    <citation type="submission" date="2025-08" db="UniProtKB">
        <authorList>
            <consortium name="Ensembl"/>
        </authorList>
    </citation>
    <scope>IDENTIFICATION</scope>
</reference>
<evidence type="ECO:0000313" key="2">
    <source>
        <dbReference type="Proteomes" id="UP000694423"/>
    </source>
</evidence>
<dbReference type="Ensembl" id="ENSDNVT00000028741.1">
    <property type="protein sequence ID" value="ENSDNVP00000023802.1"/>
    <property type="gene ID" value="ENSDNVG00000016543.1"/>
</dbReference>
<organism evidence="1 2">
    <name type="scientific">Dromaius novaehollandiae</name>
    <name type="common">Emu</name>
    <dbReference type="NCBI Taxonomy" id="8790"/>
    <lineage>
        <taxon>Eukaryota</taxon>
        <taxon>Metazoa</taxon>
        <taxon>Chordata</taxon>
        <taxon>Craniata</taxon>
        <taxon>Vertebrata</taxon>
        <taxon>Euteleostomi</taxon>
        <taxon>Archelosauria</taxon>
        <taxon>Archosauria</taxon>
        <taxon>Dinosauria</taxon>
        <taxon>Saurischia</taxon>
        <taxon>Theropoda</taxon>
        <taxon>Coelurosauria</taxon>
        <taxon>Aves</taxon>
        <taxon>Palaeognathae</taxon>
        <taxon>Casuariiformes</taxon>
        <taxon>Dromaiidae</taxon>
        <taxon>Dromaius</taxon>
    </lineage>
</organism>